<gene>
    <name evidence="2" type="ORF">CNX65_06700</name>
</gene>
<evidence type="ECO:0000259" key="1">
    <source>
        <dbReference type="Pfam" id="PF13460"/>
    </source>
</evidence>
<protein>
    <submittedName>
        <fullName evidence="2">NADH-flavin reductase</fullName>
    </submittedName>
</protein>
<reference evidence="2" key="1">
    <citation type="submission" date="2017-09" db="EMBL/GenBank/DDBJ databases">
        <title>Complete Genome Sequence of ansamitocin-producing Bacterium Actinosynnema pretiosum X47.</title>
        <authorList>
            <person name="Cao G."/>
            <person name="Zong G."/>
            <person name="Zhong C."/>
            <person name="Fu J."/>
        </authorList>
    </citation>
    <scope>NUCLEOTIDE SEQUENCE [LARGE SCALE GENOMIC DNA]</scope>
    <source>
        <strain evidence="2">X47</strain>
    </source>
</reference>
<dbReference type="Gene3D" id="3.40.50.720">
    <property type="entry name" value="NAD(P)-binding Rossmann-like Domain"/>
    <property type="match status" value="1"/>
</dbReference>
<dbReference type="Proteomes" id="UP000218505">
    <property type="component" value="Chromosome"/>
</dbReference>
<accession>A0A290Z218</accession>
<feature type="domain" description="NAD(P)-binding" evidence="1">
    <location>
        <begin position="7"/>
        <end position="191"/>
    </location>
</feature>
<dbReference type="EMBL" id="CP023445">
    <property type="protein sequence ID" value="ATE53009.1"/>
    <property type="molecule type" value="Genomic_DNA"/>
</dbReference>
<sequence length="202" mass="20990">MKLAVLGASGRTGALVAHLARGRGHHVTGVVRTGNGRDHVADPLDPEALAPAFAGADAVVSAIGPRSARKPTSVLVDSATSAIAAMRLAGVRRLLVVSSSATAESGDTPVVAALVTPLLRSVFRHAWADVSAMEPVVRASGLDWTLVRAPMLTNGPARGRYRVREERSVLGGLSLSRTDLAAFLLDRVEDPESFGKALAVAY</sequence>
<dbReference type="PANTHER" id="PTHR43355">
    <property type="entry name" value="FLAVIN REDUCTASE (NADPH)"/>
    <property type="match status" value="1"/>
</dbReference>
<dbReference type="RefSeq" id="WP_096491981.1">
    <property type="nucleotide sequence ID" value="NZ_CP023445.1"/>
</dbReference>
<dbReference type="SUPFAM" id="SSF51735">
    <property type="entry name" value="NAD(P)-binding Rossmann-fold domains"/>
    <property type="match status" value="1"/>
</dbReference>
<dbReference type="InterPro" id="IPR051606">
    <property type="entry name" value="Polyketide_Oxido-like"/>
</dbReference>
<dbReference type="GO" id="GO:0042602">
    <property type="term" value="F:riboflavin reductase (NADPH) activity"/>
    <property type="evidence" value="ECO:0007669"/>
    <property type="project" value="TreeGrafter"/>
</dbReference>
<dbReference type="AlphaFoldDB" id="A0A290Z218"/>
<proteinExistence type="predicted"/>
<keyword evidence="3" id="KW-1185">Reference proteome</keyword>
<dbReference type="KEGG" id="apre:CNX65_06700"/>
<dbReference type="GO" id="GO:0004074">
    <property type="term" value="F:biliverdin reductase [NAD(P)H] activity"/>
    <property type="evidence" value="ECO:0007669"/>
    <property type="project" value="TreeGrafter"/>
</dbReference>
<dbReference type="Pfam" id="PF13460">
    <property type="entry name" value="NAD_binding_10"/>
    <property type="match status" value="1"/>
</dbReference>
<name>A0A290Z218_9PSEU</name>
<organism evidence="2 3">
    <name type="scientific">Actinosynnema pretiosum</name>
    <dbReference type="NCBI Taxonomy" id="42197"/>
    <lineage>
        <taxon>Bacteria</taxon>
        <taxon>Bacillati</taxon>
        <taxon>Actinomycetota</taxon>
        <taxon>Actinomycetes</taxon>
        <taxon>Pseudonocardiales</taxon>
        <taxon>Pseudonocardiaceae</taxon>
        <taxon>Actinosynnema</taxon>
    </lineage>
</organism>
<evidence type="ECO:0000313" key="3">
    <source>
        <dbReference type="Proteomes" id="UP000218505"/>
    </source>
</evidence>
<dbReference type="InterPro" id="IPR036291">
    <property type="entry name" value="NAD(P)-bd_dom_sf"/>
</dbReference>
<dbReference type="PANTHER" id="PTHR43355:SF2">
    <property type="entry name" value="FLAVIN REDUCTASE (NADPH)"/>
    <property type="match status" value="1"/>
</dbReference>
<evidence type="ECO:0000313" key="2">
    <source>
        <dbReference type="EMBL" id="ATE53009.1"/>
    </source>
</evidence>
<dbReference type="InterPro" id="IPR016040">
    <property type="entry name" value="NAD(P)-bd_dom"/>
</dbReference>